<protein>
    <submittedName>
        <fullName evidence="1">Cyclase family protein</fullName>
        <ecNumber evidence="1">3.5.-.-</ecNumber>
    </submittedName>
</protein>
<gene>
    <name evidence="1" type="ORF">AB0C36_34920</name>
</gene>
<keyword evidence="2" id="KW-1185">Reference proteome</keyword>
<dbReference type="Proteomes" id="UP001551482">
    <property type="component" value="Unassembled WGS sequence"/>
</dbReference>
<dbReference type="EC" id="3.5.-.-" evidence="1"/>
<dbReference type="GO" id="GO:0016787">
    <property type="term" value="F:hydrolase activity"/>
    <property type="evidence" value="ECO:0007669"/>
    <property type="project" value="UniProtKB-KW"/>
</dbReference>
<comment type="caution">
    <text evidence="1">The sequence shown here is derived from an EMBL/GenBank/DDBJ whole genome shotgun (WGS) entry which is preliminary data.</text>
</comment>
<dbReference type="EMBL" id="JBEZFP010000134">
    <property type="protein sequence ID" value="MEU8138679.1"/>
    <property type="molecule type" value="Genomic_DNA"/>
</dbReference>
<proteinExistence type="predicted"/>
<keyword evidence="1" id="KW-0378">Hydrolase</keyword>
<evidence type="ECO:0000313" key="2">
    <source>
        <dbReference type="Proteomes" id="UP001551482"/>
    </source>
</evidence>
<dbReference type="RefSeq" id="WP_358362313.1">
    <property type="nucleotide sequence ID" value="NZ_JBEZFP010000134.1"/>
</dbReference>
<dbReference type="InterPro" id="IPR007325">
    <property type="entry name" value="KFase/CYL"/>
</dbReference>
<dbReference type="Pfam" id="PF04199">
    <property type="entry name" value="Cyclase"/>
    <property type="match status" value="1"/>
</dbReference>
<accession>A0ABV3DUY4</accession>
<organism evidence="1 2">
    <name type="scientific">Streptodolium elevatio</name>
    <dbReference type="NCBI Taxonomy" id="3157996"/>
    <lineage>
        <taxon>Bacteria</taxon>
        <taxon>Bacillati</taxon>
        <taxon>Actinomycetota</taxon>
        <taxon>Actinomycetes</taxon>
        <taxon>Kitasatosporales</taxon>
        <taxon>Streptomycetaceae</taxon>
        <taxon>Streptodolium</taxon>
    </lineage>
</organism>
<reference evidence="1 2" key="1">
    <citation type="submission" date="2024-06" db="EMBL/GenBank/DDBJ databases">
        <title>The Natural Products Discovery Center: Release of the First 8490 Sequenced Strains for Exploring Actinobacteria Biosynthetic Diversity.</title>
        <authorList>
            <person name="Kalkreuter E."/>
            <person name="Kautsar S.A."/>
            <person name="Yang D."/>
            <person name="Bader C.D."/>
            <person name="Teijaro C.N."/>
            <person name="Fluegel L."/>
            <person name="Davis C.M."/>
            <person name="Simpson J.R."/>
            <person name="Lauterbach L."/>
            <person name="Steele A.D."/>
            <person name="Gui C."/>
            <person name="Meng S."/>
            <person name="Li G."/>
            <person name="Viehrig K."/>
            <person name="Ye F."/>
            <person name="Su P."/>
            <person name="Kiefer A.F."/>
            <person name="Nichols A."/>
            <person name="Cepeda A.J."/>
            <person name="Yan W."/>
            <person name="Fan B."/>
            <person name="Jiang Y."/>
            <person name="Adhikari A."/>
            <person name="Zheng C.-J."/>
            <person name="Schuster L."/>
            <person name="Cowan T.M."/>
            <person name="Smanski M.J."/>
            <person name="Chevrette M.G."/>
            <person name="De Carvalho L.P.S."/>
            <person name="Shen B."/>
        </authorList>
    </citation>
    <scope>NUCLEOTIDE SEQUENCE [LARGE SCALE GENOMIC DNA]</scope>
    <source>
        <strain evidence="1 2">NPDC048946</strain>
    </source>
</reference>
<evidence type="ECO:0000313" key="1">
    <source>
        <dbReference type="EMBL" id="MEU8138679.1"/>
    </source>
</evidence>
<dbReference type="Gene3D" id="3.50.30.50">
    <property type="entry name" value="Putative cyclase"/>
    <property type="match status" value="1"/>
</dbReference>
<dbReference type="InterPro" id="IPR037175">
    <property type="entry name" value="KFase_sf"/>
</dbReference>
<name>A0ABV3DUY4_9ACTN</name>
<dbReference type="SUPFAM" id="SSF102198">
    <property type="entry name" value="Putative cyclase"/>
    <property type="match status" value="1"/>
</dbReference>
<dbReference type="PANTHER" id="PTHR34861">
    <property type="match status" value="1"/>
</dbReference>
<sequence length="307" mass="32734">MEQQSGTAIGNWGRWGDEDERGTLNLIEPKGVAAAAHEVRTGQAYALGLPIQREGAPIFDYRGAPQRLTLTSQTDNMFDDFPGGKEVGANEDVLVIASHSITHMDALCHVQHRGKFYNGFDASTFRTHTGAERCGIEKLGAFATRAVLLDLPRHQGVEFLEPGATITRADLEGCAEAQGVEVRPGDALLVRTGHLDNWRTETSAGREVSFAQAGLGLDAVSYIRDHDISAVGADNSAIEVIPFDAETFLAVHIALLVESGVPLMEHLWLSDLAAGMAEAGTWSCLLTVTPLPVTGATGSPINPVAIV</sequence>
<dbReference type="PANTHER" id="PTHR34861:SF10">
    <property type="entry name" value="CYCLASE"/>
    <property type="match status" value="1"/>
</dbReference>